<reference evidence="2 3" key="1">
    <citation type="submission" date="2016-11" db="EMBL/GenBank/DDBJ databases">
        <authorList>
            <person name="Jaros S."/>
            <person name="Januszkiewicz K."/>
            <person name="Wedrychowicz H."/>
        </authorList>
    </citation>
    <scope>NUCLEOTIDE SEQUENCE [LARGE SCALE GENOMIC DNA]</scope>
    <source>
        <strain evidence="2 3">DSM 27406</strain>
    </source>
</reference>
<dbReference type="Gene3D" id="3.40.50.1820">
    <property type="entry name" value="alpha/beta hydrolase"/>
    <property type="match status" value="1"/>
</dbReference>
<dbReference type="Pfam" id="PF12697">
    <property type="entry name" value="Abhydrolase_6"/>
    <property type="match status" value="1"/>
</dbReference>
<dbReference type="EMBL" id="FRBL01000011">
    <property type="protein sequence ID" value="SHM78574.1"/>
    <property type="molecule type" value="Genomic_DNA"/>
</dbReference>
<dbReference type="RefSeq" id="WP_073086562.1">
    <property type="nucleotide sequence ID" value="NZ_FRBL01000011.1"/>
</dbReference>
<evidence type="ECO:0000313" key="2">
    <source>
        <dbReference type="EMBL" id="SHM78574.1"/>
    </source>
</evidence>
<accession>A0A1M7LKB7</accession>
<dbReference type="AlphaFoldDB" id="A0A1M7LKB7"/>
<dbReference type="SUPFAM" id="SSF53474">
    <property type="entry name" value="alpha/beta-Hydrolases"/>
    <property type="match status" value="1"/>
</dbReference>
<feature type="domain" description="AB hydrolase-1" evidence="1">
    <location>
        <begin position="9"/>
        <end position="244"/>
    </location>
</feature>
<dbReference type="InterPro" id="IPR000073">
    <property type="entry name" value="AB_hydrolase_1"/>
</dbReference>
<proteinExistence type="predicted"/>
<organism evidence="2 3">
    <name type="scientific">Chitinophaga jiangningensis</name>
    <dbReference type="NCBI Taxonomy" id="1419482"/>
    <lineage>
        <taxon>Bacteria</taxon>
        <taxon>Pseudomonadati</taxon>
        <taxon>Bacteroidota</taxon>
        <taxon>Chitinophagia</taxon>
        <taxon>Chitinophagales</taxon>
        <taxon>Chitinophagaceae</taxon>
        <taxon>Chitinophaga</taxon>
    </lineage>
</organism>
<keyword evidence="3" id="KW-1185">Reference proteome</keyword>
<name>A0A1M7LKB7_9BACT</name>
<gene>
    <name evidence="2" type="ORF">SAMN05444266_11117</name>
</gene>
<dbReference type="PRINTS" id="PR00111">
    <property type="entry name" value="ABHYDROLASE"/>
</dbReference>
<sequence length="260" mass="29718">MRELNTRTILLIHGAFVTVAMWDNWKRYFEQHGYKVIAPPWPHKNISAPALRQRHPDPLVASIRLRDLVHYYGDIASVQAETPIIMGHSLGGLITQLLLQRNIGAAGIAIHPVPPLGVYSLRYSVLKATFKPLGFYTSANQPYMLSFKEWQYAFTNGMPHDQQLKTYEEYAVPESRRILRDGLTAAAKIDFGKPHAPLLLIGGGEDRIVPSSLVFSNFKRYKQNGYLTHFREVEGRNHFVLGQPTWEEDAAYVLDWIRTY</sequence>
<dbReference type="InterPro" id="IPR029058">
    <property type="entry name" value="AB_hydrolase_fold"/>
</dbReference>
<evidence type="ECO:0000259" key="1">
    <source>
        <dbReference type="Pfam" id="PF12697"/>
    </source>
</evidence>
<dbReference type="Proteomes" id="UP000184420">
    <property type="component" value="Unassembled WGS sequence"/>
</dbReference>
<dbReference type="OrthoDB" id="9814966at2"/>
<protein>
    <submittedName>
        <fullName evidence="2">Pimeloyl-ACP methyl ester carboxylesterase</fullName>
    </submittedName>
</protein>
<evidence type="ECO:0000313" key="3">
    <source>
        <dbReference type="Proteomes" id="UP000184420"/>
    </source>
</evidence>
<dbReference type="STRING" id="1419482.SAMN05444266_11117"/>